<dbReference type="PANTHER" id="PTHR43739">
    <property type="entry name" value="XYLOGLUCANASE (EUROFUNG)"/>
    <property type="match status" value="1"/>
</dbReference>
<gene>
    <name evidence="3" type="ORF">U6A24_16710</name>
</gene>
<comment type="caution">
    <text evidence="3">The sequence shown here is derived from an EMBL/GenBank/DDBJ whole genome shotgun (WGS) entry which is preliminary data.</text>
</comment>
<dbReference type="Proteomes" id="UP001327027">
    <property type="component" value="Unassembled WGS sequence"/>
</dbReference>
<dbReference type="NCBIfam" id="TIGR04183">
    <property type="entry name" value="Por_Secre_tail"/>
    <property type="match status" value="1"/>
</dbReference>
<dbReference type="Gene3D" id="2.130.10.10">
    <property type="entry name" value="YVTN repeat-like/Quinoprotein amine dehydrogenase"/>
    <property type="match status" value="2"/>
</dbReference>
<dbReference type="SUPFAM" id="SSF110296">
    <property type="entry name" value="Oligoxyloglucan reducing end-specific cellobiohydrolase"/>
    <property type="match status" value="1"/>
</dbReference>
<keyword evidence="4" id="KW-1185">Reference proteome</keyword>
<sequence>MKTFLFYSKRLVWGIVLLGTITLNAQQRTNGLTDSSGEQLPSKPQGHKLYKQSKLFDNTPKIKRPGEDIEARMEYEFQRLRDPNTGKIPSGINDAELEFSSRIPEGNDSKKSLSVAAKSAKSSKSSRFSYWQNRGPFNVGGRTRALAIDRTNENIILAGGVSGGLWRSIDAGQSWRKVTNRRQSPSITTIVQDPRPGRHNTWYYGSGEFRGNSAGAGGAFFAGTGVYKSVNGGRTWRLLESTNDGDVNSISPFDIINSIAIHPVSGDLYVATLNGIHRSQDGGNSFQEVLAGGPDNITEINITTTGQIYATIELSGDPNAGFFTSTDGNEWTSITPATIPPAFGRTVMGIDPSNESIVYFFSHILGTSSAFLFKYDADAATPEEMWIDLSANLPTTIGGRVGNLNLQGNYNMVVKVSPADPNLVFVGGTNLYRSTTGFTTPAGQESWVGGYSPLNDVSVYPDQHPDQHVLLFYPSNPNKALTGSDGGVAVTEDITTTLSPEEPVDWVSLNNGYLTTQPYHVSFDPEANSDDLLAGFQDNGTWYTNSTDPTTPWTEDFGGDGSYSAFADGGRTRYVSSQGGNLYRLNFDETGAFESFTRVRPTRVDGLAFIAPFVLDPNNDNIMYLPGGRTIWRNNNLDEIPLFSNATTSVNWVGLQTSQIPISEDPTITSRITALDVSQYPVANRLYYGSNVGGIYRMDNANLDGQEAIDISAGKGLPAGFVNDINVDASNADRVIVTFSNYGIISLYLTEDGGETWTNISGNLEENADGTGNGPSVRSTAFLGGSQGFLGSRTQRVFAATSTGLYYATRLNGERTRWIKEPFAIGNAVTDEVRTRKDGFIAVAAHGNGLYSARFPVFNDIPELSLSVAYGLDNLTFPQDSEDVTIDITGLFVSSQGASIDIEVVNGNSDLVSASLEEDSLTLSFGEGMIGSSTINLIATAGGEQVSAGFNVLVFREGAIYEQTEPVITDVPSQSFLDFGGALAQIADDFVVPENTQWTIDQILAFGAKRNAPTLDNATAIIYSDNDGAPGEEVYNSGSISSVYGTSNPDLNLVFPEAVTLESGKYWLSIYATLNFRPDATQWYWQAQSGGVGQEPQFRDNFNLFGTGAVDWTPVSLSLGRPPTDQIFQIFGSVENSESTKQLLATLNKSSVNTFVAPNPSSGKFVFSFNGIDSQGDLSINIYDISGKLVYAKSNIDKNFNFEWDSSANQSGFYFAKIRGKDFARNVKLVKR</sequence>
<evidence type="ECO:0000313" key="4">
    <source>
        <dbReference type="Proteomes" id="UP001327027"/>
    </source>
</evidence>
<dbReference type="PANTHER" id="PTHR43739:SF5">
    <property type="entry name" value="EXO-ALPHA-SIALIDASE"/>
    <property type="match status" value="1"/>
</dbReference>
<protein>
    <submittedName>
        <fullName evidence="3">T9SS type A sorting domain-containing protein</fullName>
    </submittedName>
</protein>
<dbReference type="InterPro" id="IPR026444">
    <property type="entry name" value="Secre_tail"/>
</dbReference>
<evidence type="ECO:0000256" key="1">
    <source>
        <dbReference type="ARBA" id="ARBA00022729"/>
    </source>
</evidence>
<dbReference type="EMBL" id="JAYKLX010000008">
    <property type="protein sequence ID" value="MEB3347117.1"/>
    <property type="molecule type" value="Genomic_DNA"/>
</dbReference>
<dbReference type="RefSeq" id="WP_324181145.1">
    <property type="nucleotide sequence ID" value="NZ_BAABAW010000025.1"/>
</dbReference>
<evidence type="ECO:0000259" key="2">
    <source>
        <dbReference type="Pfam" id="PF18962"/>
    </source>
</evidence>
<organism evidence="3 4">
    <name type="scientific">Aquimarina gracilis</name>
    <dbReference type="NCBI Taxonomy" id="874422"/>
    <lineage>
        <taxon>Bacteria</taxon>
        <taxon>Pseudomonadati</taxon>
        <taxon>Bacteroidota</taxon>
        <taxon>Flavobacteriia</taxon>
        <taxon>Flavobacteriales</taxon>
        <taxon>Flavobacteriaceae</taxon>
        <taxon>Aquimarina</taxon>
    </lineage>
</organism>
<keyword evidence="1" id="KW-0732">Signal</keyword>
<feature type="domain" description="Secretion system C-terminal sorting" evidence="2">
    <location>
        <begin position="1158"/>
        <end position="1222"/>
    </location>
</feature>
<dbReference type="InterPro" id="IPR015943">
    <property type="entry name" value="WD40/YVTN_repeat-like_dom_sf"/>
</dbReference>
<evidence type="ECO:0000313" key="3">
    <source>
        <dbReference type="EMBL" id="MEB3347117.1"/>
    </source>
</evidence>
<proteinExistence type="predicted"/>
<accession>A0ABU5ZZ37</accession>
<dbReference type="Pfam" id="PF18962">
    <property type="entry name" value="Por_Secre_tail"/>
    <property type="match status" value="1"/>
</dbReference>
<reference evidence="3 4" key="1">
    <citation type="journal article" date="2013" name="Int. J. Syst. Evol. Microbiol.">
        <title>Aquimarina gracilis sp. nov., isolated from the gut microflora of a mussel, Mytilus coruscus, and emended description of Aquimarina spongiae.</title>
        <authorList>
            <person name="Park S.C."/>
            <person name="Choe H.N."/>
            <person name="Baik K.S."/>
            <person name="Seong C.N."/>
        </authorList>
    </citation>
    <scope>NUCLEOTIDE SEQUENCE [LARGE SCALE GENOMIC DNA]</scope>
    <source>
        <strain evidence="3 4">PSC32</strain>
    </source>
</reference>
<name>A0ABU5ZZ37_9FLAO</name>
<dbReference type="InterPro" id="IPR052025">
    <property type="entry name" value="Xyloglucanase_GH74"/>
</dbReference>
<dbReference type="InterPro" id="IPR036278">
    <property type="entry name" value="Sialidase_sf"/>
</dbReference>
<dbReference type="SUPFAM" id="SSF50939">
    <property type="entry name" value="Sialidases"/>
    <property type="match status" value="1"/>
</dbReference>